<dbReference type="PANTHER" id="PTHR47709:SF2">
    <property type="entry name" value="SHORT TRANSMEMBRANE MITOCHONDRIAL PROTEIN 1"/>
    <property type="match status" value="1"/>
</dbReference>
<accession>A0A2Y9HP08</accession>
<protein>
    <submittedName>
        <fullName evidence="3">Short transmembrane mitochondrial protein 1-like</fullName>
    </submittedName>
</protein>
<keyword evidence="1" id="KW-0812">Transmembrane</keyword>
<dbReference type="RefSeq" id="XP_021551379.1">
    <property type="nucleotide sequence ID" value="XM_021695704.1"/>
</dbReference>
<dbReference type="KEGG" id="nsu:110585518"/>
<keyword evidence="1" id="KW-0472">Membrane</keyword>
<keyword evidence="1" id="KW-1133">Transmembrane helix</keyword>
<name>A0A2Y9HP08_NEOSC</name>
<dbReference type="AlphaFoldDB" id="A0A2Y9HP08"/>
<evidence type="ECO:0000256" key="1">
    <source>
        <dbReference type="SAM" id="Phobius"/>
    </source>
</evidence>
<dbReference type="InParanoid" id="A0A2Y9HP08"/>
<sequence>MAGLQDQFEIQITLLQVLLGCTFGNVVGMYLAQNYGIPHLPKKTCRNEKNLDVKKKPPIS</sequence>
<dbReference type="Proteomes" id="UP000248481">
    <property type="component" value="Chromosome 9"/>
</dbReference>
<proteinExistence type="predicted"/>
<reference evidence="3" key="1">
    <citation type="submission" date="2025-08" db="UniProtKB">
        <authorList>
            <consortium name="RefSeq"/>
        </authorList>
    </citation>
    <scope>IDENTIFICATION</scope>
    <source>
        <tissue evidence="3">Blood</tissue>
    </source>
</reference>
<dbReference type="GeneID" id="110585518"/>
<organism evidence="2 3">
    <name type="scientific">Neomonachus schauinslandi</name>
    <name type="common">Hawaiian monk seal</name>
    <name type="synonym">Monachus schauinslandi</name>
    <dbReference type="NCBI Taxonomy" id="29088"/>
    <lineage>
        <taxon>Eukaryota</taxon>
        <taxon>Metazoa</taxon>
        <taxon>Chordata</taxon>
        <taxon>Craniata</taxon>
        <taxon>Vertebrata</taxon>
        <taxon>Euteleostomi</taxon>
        <taxon>Mammalia</taxon>
        <taxon>Eutheria</taxon>
        <taxon>Laurasiatheria</taxon>
        <taxon>Carnivora</taxon>
        <taxon>Caniformia</taxon>
        <taxon>Pinnipedia</taxon>
        <taxon>Phocidae</taxon>
        <taxon>Monachinae</taxon>
        <taxon>Monachini</taxon>
        <taxon>Neomonachus</taxon>
    </lineage>
</organism>
<keyword evidence="2" id="KW-1185">Reference proteome</keyword>
<evidence type="ECO:0000313" key="2">
    <source>
        <dbReference type="Proteomes" id="UP000248481"/>
    </source>
</evidence>
<evidence type="ECO:0000313" key="3">
    <source>
        <dbReference type="RefSeq" id="XP_021551379.1"/>
    </source>
</evidence>
<dbReference type="InterPro" id="IPR027854">
    <property type="entry name" value="STMP1"/>
</dbReference>
<feature type="transmembrane region" description="Helical" evidence="1">
    <location>
        <begin position="12"/>
        <end position="32"/>
    </location>
</feature>
<dbReference type="PANTHER" id="PTHR47709">
    <property type="entry name" value="SHORT TRANSMEMBRANE MITOCHONDRIAL PROTEIN 1"/>
    <property type="match status" value="1"/>
</dbReference>
<gene>
    <name evidence="3" type="primary">LOC110585518</name>
</gene>